<protein>
    <submittedName>
        <fullName evidence="3">Virulence-associated protein E</fullName>
    </submittedName>
</protein>
<reference evidence="3 4" key="1">
    <citation type="submission" date="2018-05" db="EMBL/GenBank/DDBJ databases">
        <title>Genomic Encyclopedia of Type Strains, Phase IV (KMG-IV): sequencing the most valuable type-strain genomes for metagenomic binning, comparative biology and taxonomic classification.</title>
        <authorList>
            <person name="Goeker M."/>
        </authorList>
    </citation>
    <scope>NUCLEOTIDE SEQUENCE [LARGE SCALE GENOMIC DNA]</scope>
    <source>
        <strain evidence="3 4">DSM 103371</strain>
    </source>
</reference>
<dbReference type="InterPro" id="IPR007936">
    <property type="entry name" value="VapE-like_dom"/>
</dbReference>
<keyword evidence="4" id="KW-1185">Reference proteome</keyword>
<evidence type="ECO:0000256" key="1">
    <source>
        <dbReference type="SAM" id="MobiDB-lite"/>
    </source>
</evidence>
<organism evidence="3 4">
    <name type="scientific">Silicimonas algicola</name>
    <dbReference type="NCBI Taxonomy" id="1826607"/>
    <lineage>
        <taxon>Bacteria</taxon>
        <taxon>Pseudomonadati</taxon>
        <taxon>Pseudomonadota</taxon>
        <taxon>Alphaproteobacteria</taxon>
        <taxon>Rhodobacterales</taxon>
        <taxon>Paracoccaceae</taxon>
    </lineage>
</organism>
<comment type="caution">
    <text evidence="3">The sequence shown here is derived from an EMBL/GenBank/DDBJ whole genome shotgun (WGS) entry which is preliminary data.</text>
</comment>
<dbReference type="PANTHER" id="PTHR34985">
    <property type="entry name" value="SLR0554 PROTEIN"/>
    <property type="match status" value="1"/>
</dbReference>
<dbReference type="EMBL" id="QGGV01000002">
    <property type="protein sequence ID" value="PWK57587.1"/>
    <property type="molecule type" value="Genomic_DNA"/>
</dbReference>
<gene>
    <name evidence="3" type="ORF">C8D95_102232</name>
</gene>
<dbReference type="Pfam" id="PF05272">
    <property type="entry name" value="VapE-like_dom"/>
    <property type="match status" value="1"/>
</dbReference>
<evidence type="ECO:0000313" key="3">
    <source>
        <dbReference type="EMBL" id="PWK57587.1"/>
    </source>
</evidence>
<name>A0A316GRF8_9RHOB</name>
<dbReference type="AlphaFoldDB" id="A0A316GRF8"/>
<proteinExistence type="predicted"/>
<feature type="region of interest" description="Disordered" evidence="1">
    <location>
        <begin position="916"/>
        <end position="939"/>
    </location>
</feature>
<dbReference type="Proteomes" id="UP000245390">
    <property type="component" value="Unassembled WGS sequence"/>
</dbReference>
<dbReference type="OrthoDB" id="9763644at2"/>
<sequence length="939" mass="106480">MREEPMFPARQIRFALGDATNLGKAKNLSEPLQHFMKRFETPVPTSEKFHDYLTFHDRKQAFLKGVGGWFMPAQTETGTRNKRGIQPRDLVTMDVDYATPEFQENLLAGKFVPGICLFAHSSRRHTPEKPRLRVMVIADSPIPPEQYPAVCRILSQIVDPNMEHIDKVSARVAQMMYMPTVSSNMIEHYVFYQQPGKLLDWKGMVADWETINGTAGDLSNLPRYKGEQELRESAEKAEDPLLKDSPIGTFCRAYSITELVEGKKGEPGILADYYEVVDYHEGMATRLTYIKGTTTSGAVVYDDKFVYSHHGSDPAQDQLMNAYDLVRCHLFNSADDEDDTPMKDRESVKAMNKWAGSQPGYNLQSVEDRYDLNTMFEDDDDQSWVQQATTDEIAAELLGEGYARVMAAEAKAKRDFVSDLLGSPVEDTAEELPRYQRQQAGKPPENWVATELELGQDGSIKSTLHNIATIITNDPRFFRKIAYNEFAQNVVLLASIKTKSKTIPPVVCSDTERGMLWVDFYNLSIRAVIEAPNGPGKAGYGFKSSDRDLVGGVALAARNNAFHPIKEKISRWRSAGWDGVDRIGTFLHRFVGCEQTEYTAMAFRMMLIASIARIETPGCKFDYALIFEGKQGIGKSTLIKVIYGSDYFGEIDCDLSNRREVAEQTSGKWALELPELSSLHKADHNAAKQFMRRQDDDVREAYGRELTRFPRQNVIWGTTNDSKYLRDPTGNRSYWPVRCEVNSIDLRGVLAERDQLWAQAVHEYDQMRRQYNGDLPLTLTGEALREAKRLQERARQKEMWENWSEAVLDWATQPVTLATIFHEQERDTAELIDLPGGLSEDTLVQRVAFAQEHAFEAALGLRKSPLTNNIMDSAWEKVVSHLVEQGFIHGDTRPYVGGKRRRWVIFPAVTKEDLKRGFTSTGEAEPTRNDMTPNPEDLL</sequence>
<feature type="domain" description="Virulence-associated protein E-like" evidence="2">
    <location>
        <begin position="574"/>
        <end position="793"/>
    </location>
</feature>
<evidence type="ECO:0000313" key="4">
    <source>
        <dbReference type="Proteomes" id="UP000245390"/>
    </source>
</evidence>
<dbReference type="KEGG" id="salo:EF888_13010"/>
<evidence type="ECO:0000259" key="2">
    <source>
        <dbReference type="Pfam" id="PF05272"/>
    </source>
</evidence>
<dbReference type="PANTHER" id="PTHR34985:SF1">
    <property type="entry name" value="SLR0554 PROTEIN"/>
    <property type="match status" value="1"/>
</dbReference>
<accession>A0A316GRF8</accession>